<keyword evidence="3" id="KW-1185">Reference proteome</keyword>
<evidence type="ECO:0000313" key="2">
    <source>
        <dbReference type="EMBL" id="KAK9395753.1"/>
    </source>
</evidence>
<reference evidence="2 3" key="1">
    <citation type="journal article" date="2024" name="Proc. Natl. Acad. Sci. U.S.A.">
        <title>The genetic regulatory architecture and epigenomic basis for age-related changes in rattlesnake venom.</title>
        <authorList>
            <person name="Hogan M.P."/>
            <person name="Holding M.L."/>
            <person name="Nystrom G.S."/>
            <person name="Colston T.J."/>
            <person name="Bartlett D.A."/>
            <person name="Mason A.J."/>
            <person name="Ellsworth S.A."/>
            <person name="Rautsaw R.M."/>
            <person name="Lawrence K.C."/>
            <person name="Strickland J.L."/>
            <person name="He B."/>
            <person name="Fraser P."/>
            <person name="Margres M.J."/>
            <person name="Gilbert D.M."/>
            <person name="Gibbs H.L."/>
            <person name="Parkinson C.L."/>
            <person name="Rokyta D.R."/>
        </authorList>
    </citation>
    <scope>NUCLEOTIDE SEQUENCE [LARGE SCALE GENOMIC DNA]</scope>
    <source>
        <strain evidence="2">DRR0105</strain>
    </source>
</reference>
<protein>
    <submittedName>
        <fullName evidence="2">Uncharacterized protein</fullName>
    </submittedName>
</protein>
<dbReference type="AlphaFoldDB" id="A0AAW1B180"/>
<name>A0AAW1B180_CROAD</name>
<sequence>MRSLACHRTTVLGRRSSTPLSHPTSSWCQ</sequence>
<proteinExistence type="predicted"/>
<comment type="caution">
    <text evidence="2">The sequence shown here is derived from an EMBL/GenBank/DDBJ whole genome shotgun (WGS) entry which is preliminary data.</text>
</comment>
<evidence type="ECO:0000256" key="1">
    <source>
        <dbReference type="SAM" id="MobiDB-lite"/>
    </source>
</evidence>
<evidence type="ECO:0000313" key="3">
    <source>
        <dbReference type="Proteomes" id="UP001474421"/>
    </source>
</evidence>
<gene>
    <name evidence="2" type="ORF">NXF25_019114</name>
</gene>
<feature type="region of interest" description="Disordered" evidence="1">
    <location>
        <begin position="1"/>
        <end position="29"/>
    </location>
</feature>
<organism evidence="2 3">
    <name type="scientific">Crotalus adamanteus</name>
    <name type="common">Eastern diamondback rattlesnake</name>
    <dbReference type="NCBI Taxonomy" id="8729"/>
    <lineage>
        <taxon>Eukaryota</taxon>
        <taxon>Metazoa</taxon>
        <taxon>Chordata</taxon>
        <taxon>Craniata</taxon>
        <taxon>Vertebrata</taxon>
        <taxon>Euteleostomi</taxon>
        <taxon>Lepidosauria</taxon>
        <taxon>Squamata</taxon>
        <taxon>Bifurcata</taxon>
        <taxon>Unidentata</taxon>
        <taxon>Episquamata</taxon>
        <taxon>Toxicofera</taxon>
        <taxon>Serpentes</taxon>
        <taxon>Colubroidea</taxon>
        <taxon>Viperidae</taxon>
        <taxon>Crotalinae</taxon>
        <taxon>Crotalus</taxon>
    </lineage>
</organism>
<feature type="compositionally biased region" description="Polar residues" evidence="1">
    <location>
        <begin position="15"/>
        <end position="29"/>
    </location>
</feature>
<accession>A0AAW1B180</accession>
<dbReference type="EMBL" id="JAOTOJ010000009">
    <property type="protein sequence ID" value="KAK9395753.1"/>
    <property type="molecule type" value="Genomic_DNA"/>
</dbReference>
<dbReference type="Proteomes" id="UP001474421">
    <property type="component" value="Unassembled WGS sequence"/>
</dbReference>